<gene>
    <name evidence="15" type="ORF">BXT86_01770</name>
</gene>
<keyword evidence="9" id="KW-1015">Disulfide bond</keyword>
<dbReference type="SUPFAM" id="SSF51998">
    <property type="entry name" value="PFL-like glycyl radical enzymes"/>
    <property type="match status" value="1"/>
</dbReference>
<keyword evidence="10 13" id="KW-0170">Cobalt</keyword>
<evidence type="ECO:0000256" key="13">
    <source>
        <dbReference type="RuleBase" id="RU364064"/>
    </source>
</evidence>
<comment type="cofactor">
    <cofactor evidence="1 13">
        <name>adenosylcob(III)alamin</name>
        <dbReference type="ChEBI" id="CHEBI:18408"/>
    </cofactor>
</comment>
<comment type="caution">
    <text evidence="15">The sequence shown here is derived from an EMBL/GenBank/DDBJ whole genome shotgun (WGS) entry which is preliminary data.</text>
</comment>
<dbReference type="NCBIfam" id="TIGR02504">
    <property type="entry name" value="NrdJ_Z"/>
    <property type="match status" value="1"/>
</dbReference>
<dbReference type="Pfam" id="PF02867">
    <property type="entry name" value="Ribonuc_red_lgC"/>
    <property type="match status" value="2"/>
</dbReference>
<evidence type="ECO:0000256" key="1">
    <source>
        <dbReference type="ARBA" id="ARBA00001922"/>
    </source>
</evidence>
<keyword evidence="5 12" id="KW-0547">Nucleotide-binding</keyword>
<dbReference type="CDD" id="cd02888">
    <property type="entry name" value="RNR_II_dimer"/>
    <property type="match status" value="1"/>
</dbReference>
<evidence type="ECO:0000256" key="3">
    <source>
        <dbReference type="ARBA" id="ARBA00022628"/>
    </source>
</evidence>
<keyword evidence="8" id="KW-0215">Deoxyribonucleotide synthesis</keyword>
<dbReference type="GO" id="GO:0071897">
    <property type="term" value="P:DNA biosynthetic process"/>
    <property type="evidence" value="ECO:0007669"/>
    <property type="project" value="UniProtKB-KW"/>
</dbReference>
<reference evidence="16" key="1">
    <citation type="submission" date="2017-01" db="EMBL/GenBank/DDBJ databases">
        <title>Novel pathways for hydrocarbon cycling and metabolic interdependencies in hydrothermal sediment communities.</title>
        <authorList>
            <person name="Dombrowski N."/>
            <person name="Seitz K."/>
            <person name="Teske A."/>
            <person name="Baker B."/>
        </authorList>
    </citation>
    <scope>NUCLEOTIDE SEQUENCE [LARGE SCALE GENOMIC DNA]</scope>
</reference>
<organism evidence="15 16">
    <name type="scientific">candidate division WOR-3 bacterium 4484_100</name>
    <dbReference type="NCBI Taxonomy" id="1936077"/>
    <lineage>
        <taxon>Bacteria</taxon>
        <taxon>Bacteria division WOR-3</taxon>
    </lineage>
</organism>
<dbReference type="Gene3D" id="3.20.70.20">
    <property type="match status" value="1"/>
</dbReference>
<comment type="function">
    <text evidence="13">Catalyzes the reduction of ribonucleotides to deoxyribonucleotides. May function to provide a pool of deoxyribonucleotide precursors for DNA repair during oxygen limitation and/or for immediate growth after restoration of oxygen.</text>
</comment>
<evidence type="ECO:0000256" key="9">
    <source>
        <dbReference type="ARBA" id="ARBA00023157"/>
    </source>
</evidence>
<evidence type="ECO:0000256" key="6">
    <source>
        <dbReference type="ARBA" id="ARBA00022840"/>
    </source>
</evidence>
<dbReference type="SUPFAM" id="SSF48168">
    <property type="entry name" value="R1 subunit of ribonucleotide reductase, N-terminal domain"/>
    <property type="match status" value="1"/>
</dbReference>
<keyword evidence="6 12" id="KW-0067">ATP-binding</keyword>
<protein>
    <recommendedName>
        <fullName evidence="13">Vitamin B12-dependent ribonucleotide reductase</fullName>
        <ecNumber evidence="13">1.17.4.1</ecNumber>
    </recommendedName>
</protein>
<keyword evidence="3 13" id="KW-0846">Cobalamin</keyword>
<evidence type="ECO:0000256" key="5">
    <source>
        <dbReference type="ARBA" id="ARBA00022741"/>
    </source>
</evidence>
<dbReference type="Pfam" id="PF03477">
    <property type="entry name" value="ATP-cone"/>
    <property type="match status" value="1"/>
</dbReference>
<dbReference type="InterPro" id="IPR008926">
    <property type="entry name" value="RNR_R1-su_N"/>
</dbReference>
<dbReference type="GO" id="GO:0005524">
    <property type="term" value="F:ATP binding"/>
    <property type="evidence" value="ECO:0007669"/>
    <property type="project" value="UniProtKB-UniRule"/>
</dbReference>
<accession>A0A1V4QH53</accession>
<dbReference type="PANTHER" id="PTHR43371">
    <property type="entry name" value="VITAMIN B12-DEPENDENT RIBONUCLEOTIDE REDUCTASE"/>
    <property type="match status" value="1"/>
</dbReference>
<keyword evidence="4 13" id="KW-0237">DNA synthesis</keyword>
<dbReference type="GO" id="GO:0004748">
    <property type="term" value="F:ribonucleoside-diphosphate reductase activity, thioredoxin disulfide as acceptor"/>
    <property type="evidence" value="ECO:0007669"/>
    <property type="project" value="UniProtKB-EC"/>
</dbReference>
<dbReference type="PROSITE" id="PS51161">
    <property type="entry name" value="ATP_CONE"/>
    <property type="match status" value="1"/>
</dbReference>
<dbReference type="UniPathway" id="UPA00326"/>
<dbReference type="InterPro" id="IPR013344">
    <property type="entry name" value="RNR_NrdJ/NrdZ"/>
</dbReference>
<dbReference type="InterPro" id="IPR013509">
    <property type="entry name" value="RNR_lsu_N"/>
</dbReference>
<dbReference type="InterPro" id="IPR000788">
    <property type="entry name" value="RNR_lg_C"/>
</dbReference>
<sequence>MVVNKVIKRDGSEENFDPNRIYNAIRKALKASQEDISLAETIGNEVIAELEKEPESFKPHVEDIQDLIEKTLVRHGKYATAKAYIIYRRNRTELREKKTILGVKDDLKLSFNSLKILEERYLRRDPAGRVIESPEQLFKRVAKAIAEVDANYGARPEETEEKFYNSMVNLEFLPNSPTLMNAGTEIGQLSACFVLPIEDSLKSIFDTLKNAALIHQSGGGTGFSFSQIRPRGDVVKSTMGIASGPISFMRIFDRATEIIKQGGRRRGANMGVLHVTHPDIVDFIRLKEKETEFVNFNISVAVSDNFIKRAINNQVYELINPRNKKVVKMLNARDVFDLIITNAWKTGDPGMLYLDEINRRNPTPGLGSIETTNPCGEVPLLPYESCNLGSINLVQMFNAGKFDYNKLARTIEVGVHFLDNVIDANRYIIKEIEDITRGNRKIGLGIMGFADCLIKMNIPYDSQEALDFAGELMNFIQNKAREASQALAEKRGSFPNIQHSIFKDKKMRNATVTSIAPTGTISTIANVSSGIEPLFSVGYLRNALDTTLLTVNPLFEETARERGFYSAEMIAEVVRTGSVRRIPQIPDNIKRIFPVAHDIPPEFHIKMQATFQRYVDNAVSKTINLPENATLEQTRMVFLLAHKLKCKGVTIYRYGSKKRQALEFGEINNYRVCGEGICNF</sequence>
<dbReference type="PANTHER" id="PTHR43371:SF1">
    <property type="entry name" value="RIBONUCLEOSIDE-DIPHOSPHATE REDUCTASE"/>
    <property type="match status" value="1"/>
</dbReference>
<dbReference type="InterPro" id="IPR050862">
    <property type="entry name" value="RdRp_reductase_class-2"/>
</dbReference>
<evidence type="ECO:0000256" key="7">
    <source>
        <dbReference type="ARBA" id="ARBA00023002"/>
    </source>
</evidence>
<evidence type="ECO:0000313" key="16">
    <source>
        <dbReference type="Proteomes" id="UP000191663"/>
    </source>
</evidence>
<evidence type="ECO:0000256" key="4">
    <source>
        <dbReference type="ARBA" id="ARBA00022634"/>
    </source>
</evidence>
<evidence type="ECO:0000259" key="14">
    <source>
        <dbReference type="PROSITE" id="PS51161"/>
    </source>
</evidence>
<comment type="similarity">
    <text evidence="2 13">Belongs to the ribonucleoside diphosphate reductase class-2 family.</text>
</comment>
<dbReference type="Pfam" id="PF00317">
    <property type="entry name" value="Ribonuc_red_lgN"/>
    <property type="match status" value="1"/>
</dbReference>
<dbReference type="EMBL" id="MUKB01000023">
    <property type="protein sequence ID" value="OPX18327.1"/>
    <property type="molecule type" value="Genomic_DNA"/>
</dbReference>
<dbReference type="FunFam" id="3.20.70.20:FF:000018">
    <property type="entry name" value="Vitamin B12-dependent ribonucleotide reductase"/>
    <property type="match status" value="1"/>
</dbReference>
<dbReference type="InterPro" id="IPR005144">
    <property type="entry name" value="ATP-cone_dom"/>
</dbReference>
<dbReference type="PRINTS" id="PR01183">
    <property type="entry name" value="RIBORDTASEM1"/>
</dbReference>
<evidence type="ECO:0000313" key="15">
    <source>
        <dbReference type="EMBL" id="OPX18327.1"/>
    </source>
</evidence>
<evidence type="ECO:0000256" key="10">
    <source>
        <dbReference type="ARBA" id="ARBA00023285"/>
    </source>
</evidence>
<dbReference type="GO" id="GO:0031419">
    <property type="term" value="F:cobalamin binding"/>
    <property type="evidence" value="ECO:0007669"/>
    <property type="project" value="UniProtKB-KW"/>
</dbReference>
<dbReference type="GO" id="GO:0009263">
    <property type="term" value="P:deoxyribonucleotide biosynthetic process"/>
    <property type="evidence" value="ECO:0007669"/>
    <property type="project" value="UniProtKB-KW"/>
</dbReference>
<dbReference type="Proteomes" id="UP000191663">
    <property type="component" value="Unassembled WGS sequence"/>
</dbReference>
<proteinExistence type="inferred from homology"/>
<evidence type="ECO:0000256" key="12">
    <source>
        <dbReference type="PROSITE-ProRule" id="PRU00492"/>
    </source>
</evidence>
<evidence type="ECO:0000256" key="8">
    <source>
        <dbReference type="ARBA" id="ARBA00023116"/>
    </source>
</evidence>
<feature type="domain" description="ATP-cone" evidence="14">
    <location>
        <begin position="4"/>
        <end position="95"/>
    </location>
</feature>
<comment type="catalytic activity">
    <reaction evidence="11 13">
        <text>a 2'-deoxyribonucleoside 5'-diphosphate + [thioredoxin]-disulfide + H2O = a ribonucleoside 5'-diphosphate + [thioredoxin]-dithiol</text>
        <dbReference type="Rhea" id="RHEA:23252"/>
        <dbReference type="Rhea" id="RHEA-COMP:10698"/>
        <dbReference type="Rhea" id="RHEA-COMP:10700"/>
        <dbReference type="ChEBI" id="CHEBI:15377"/>
        <dbReference type="ChEBI" id="CHEBI:29950"/>
        <dbReference type="ChEBI" id="CHEBI:50058"/>
        <dbReference type="ChEBI" id="CHEBI:57930"/>
        <dbReference type="ChEBI" id="CHEBI:73316"/>
        <dbReference type="EC" id="1.17.4.1"/>
    </reaction>
</comment>
<keyword evidence="7 13" id="KW-0560">Oxidoreductase</keyword>
<evidence type="ECO:0000256" key="2">
    <source>
        <dbReference type="ARBA" id="ARBA00007405"/>
    </source>
</evidence>
<dbReference type="EC" id="1.17.4.1" evidence="13"/>
<evidence type="ECO:0000256" key="11">
    <source>
        <dbReference type="ARBA" id="ARBA00047754"/>
    </source>
</evidence>
<dbReference type="AlphaFoldDB" id="A0A1V4QH53"/>
<name>A0A1V4QH53_UNCW3</name>